<comment type="caution">
    <text evidence="1">The sequence shown here is derived from an EMBL/GenBank/DDBJ whole genome shotgun (WGS) entry which is preliminary data.</text>
</comment>
<organism evidence="1 2">
    <name type="scientific">Leptosia nina</name>
    <dbReference type="NCBI Taxonomy" id="320188"/>
    <lineage>
        <taxon>Eukaryota</taxon>
        <taxon>Metazoa</taxon>
        <taxon>Ecdysozoa</taxon>
        <taxon>Arthropoda</taxon>
        <taxon>Hexapoda</taxon>
        <taxon>Insecta</taxon>
        <taxon>Pterygota</taxon>
        <taxon>Neoptera</taxon>
        <taxon>Endopterygota</taxon>
        <taxon>Lepidoptera</taxon>
        <taxon>Glossata</taxon>
        <taxon>Ditrysia</taxon>
        <taxon>Papilionoidea</taxon>
        <taxon>Pieridae</taxon>
        <taxon>Pierinae</taxon>
        <taxon>Leptosia</taxon>
    </lineage>
</organism>
<reference evidence="1 2" key="1">
    <citation type="submission" date="2023-11" db="EMBL/GenBank/DDBJ databases">
        <authorList>
            <person name="Okamura Y."/>
        </authorList>
    </citation>
    <scope>NUCLEOTIDE SEQUENCE [LARGE SCALE GENOMIC DNA]</scope>
</reference>
<gene>
    <name evidence="1" type="ORF">LNINA_LOCUS5303</name>
</gene>
<proteinExistence type="predicted"/>
<dbReference type="AlphaFoldDB" id="A0AAV1JBT8"/>
<accession>A0AAV1JBT8</accession>
<dbReference type="EMBL" id="CAVLEF010000007">
    <property type="protein sequence ID" value="CAK1545679.1"/>
    <property type="molecule type" value="Genomic_DNA"/>
</dbReference>
<evidence type="ECO:0000313" key="2">
    <source>
        <dbReference type="Proteomes" id="UP001497472"/>
    </source>
</evidence>
<keyword evidence="2" id="KW-1185">Reference proteome</keyword>
<sequence>MRVLFFAHSTLNREACAEAARASGACAVQFSRAGGWQHRLKRGYRPRALSQLYASEPNIRVSRAVSALSVTSC</sequence>
<evidence type="ECO:0000313" key="1">
    <source>
        <dbReference type="EMBL" id="CAK1545679.1"/>
    </source>
</evidence>
<protein>
    <submittedName>
        <fullName evidence="1">Uncharacterized protein</fullName>
    </submittedName>
</protein>
<dbReference type="Proteomes" id="UP001497472">
    <property type="component" value="Unassembled WGS sequence"/>
</dbReference>
<name>A0AAV1JBT8_9NEOP</name>